<evidence type="ECO:0000259" key="8">
    <source>
        <dbReference type="Pfam" id="PF10502"/>
    </source>
</evidence>
<dbReference type="EMBL" id="FNKH01000002">
    <property type="protein sequence ID" value="SDQ66415.1"/>
    <property type="molecule type" value="Genomic_DNA"/>
</dbReference>
<organism evidence="9 10">
    <name type="scientific">Crystallibacter crystallopoietes</name>
    <dbReference type="NCBI Taxonomy" id="37928"/>
    <lineage>
        <taxon>Bacteria</taxon>
        <taxon>Bacillati</taxon>
        <taxon>Actinomycetota</taxon>
        <taxon>Actinomycetes</taxon>
        <taxon>Micrococcales</taxon>
        <taxon>Micrococcaceae</taxon>
        <taxon>Crystallibacter</taxon>
    </lineage>
</organism>
<comment type="subcellular location">
    <subcellularLocation>
        <location evidence="2">Cell membrane</location>
        <topology evidence="2">Single-pass type II membrane protein</topology>
    </subcellularLocation>
    <subcellularLocation>
        <location evidence="7">Membrane</location>
        <topology evidence="7">Single-pass type II membrane protein</topology>
    </subcellularLocation>
</comment>
<keyword evidence="7" id="KW-0645">Protease</keyword>
<sequence>MPAPTIPASVPDNKRGRKLRRRAWILAALAAAVLALRIWVLEPVMVVSDSMVPTIGSGRIVFMLKPGPWLQKPGPGDIVVFTSPLDGTEVVKRVVAGHGQSVEIQDAVLHVDGIPQNEPYVDLESMDGTYSPPTRVPPGQVFVMGDNREYSIDSRDYGPLPLENIDGIVIGIR</sequence>
<dbReference type="Gene3D" id="2.10.109.10">
    <property type="entry name" value="Umud Fragment, subunit A"/>
    <property type="match status" value="1"/>
</dbReference>
<dbReference type="Pfam" id="PF10502">
    <property type="entry name" value="Peptidase_S26"/>
    <property type="match status" value="1"/>
</dbReference>
<comment type="catalytic activity">
    <reaction evidence="1 7">
        <text>Cleavage of hydrophobic, N-terminal signal or leader sequences from secreted and periplasmic proteins.</text>
        <dbReference type="EC" id="3.4.21.89"/>
    </reaction>
</comment>
<evidence type="ECO:0000256" key="5">
    <source>
        <dbReference type="ARBA" id="ARBA00022801"/>
    </source>
</evidence>
<dbReference type="PANTHER" id="PTHR43390:SF1">
    <property type="entry name" value="CHLOROPLAST PROCESSING PEPTIDASE"/>
    <property type="match status" value="1"/>
</dbReference>
<keyword evidence="7" id="KW-1133">Transmembrane helix</keyword>
<comment type="similarity">
    <text evidence="3 7">Belongs to the peptidase S26 family.</text>
</comment>
<dbReference type="OrthoDB" id="9815782at2"/>
<evidence type="ECO:0000313" key="10">
    <source>
        <dbReference type="Proteomes" id="UP000181917"/>
    </source>
</evidence>
<dbReference type="InterPro" id="IPR000223">
    <property type="entry name" value="Pept_S26A_signal_pept_1"/>
</dbReference>
<dbReference type="CDD" id="cd06530">
    <property type="entry name" value="S26_SPase_I"/>
    <property type="match status" value="1"/>
</dbReference>
<keyword evidence="7" id="KW-0812">Transmembrane</keyword>
<dbReference type="AlphaFoldDB" id="A0A1H1CQ73"/>
<evidence type="ECO:0000256" key="4">
    <source>
        <dbReference type="ARBA" id="ARBA00013208"/>
    </source>
</evidence>
<dbReference type="GO" id="GO:0005886">
    <property type="term" value="C:plasma membrane"/>
    <property type="evidence" value="ECO:0007669"/>
    <property type="project" value="UniProtKB-SubCell"/>
</dbReference>
<proteinExistence type="inferred from homology"/>
<dbReference type="GO" id="GO:0009003">
    <property type="term" value="F:signal peptidase activity"/>
    <property type="evidence" value="ECO:0007669"/>
    <property type="project" value="UniProtKB-EC"/>
</dbReference>
<dbReference type="Proteomes" id="UP000181917">
    <property type="component" value="Unassembled WGS sequence"/>
</dbReference>
<dbReference type="EC" id="3.4.21.89" evidence="4 7"/>
<dbReference type="STRING" id="37928.SAMN04489742_2038"/>
<evidence type="ECO:0000256" key="2">
    <source>
        <dbReference type="ARBA" id="ARBA00004401"/>
    </source>
</evidence>
<dbReference type="InterPro" id="IPR036286">
    <property type="entry name" value="LexA/Signal_pep-like_sf"/>
</dbReference>
<gene>
    <name evidence="9" type="ORF">SAMN04489742_2038</name>
</gene>
<dbReference type="NCBIfam" id="TIGR02227">
    <property type="entry name" value="sigpep_I_bact"/>
    <property type="match status" value="1"/>
</dbReference>
<feature type="active site" evidence="6">
    <location>
        <position position="50"/>
    </location>
</feature>
<accession>A0A1H1CQ73</accession>
<protein>
    <recommendedName>
        <fullName evidence="4 7">Signal peptidase I</fullName>
        <ecNumber evidence="4 7">3.4.21.89</ecNumber>
    </recommendedName>
</protein>
<keyword evidence="10" id="KW-1185">Reference proteome</keyword>
<reference evidence="9 10" key="1">
    <citation type="submission" date="2016-10" db="EMBL/GenBank/DDBJ databases">
        <authorList>
            <person name="de Groot N.N."/>
        </authorList>
    </citation>
    <scope>NUCLEOTIDE SEQUENCE [LARGE SCALE GENOMIC DNA]</scope>
    <source>
        <strain evidence="9 10">DSM 20117</strain>
    </source>
</reference>
<evidence type="ECO:0000313" key="9">
    <source>
        <dbReference type="EMBL" id="SDQ66415.1"/>
    </source>
</evidence>
<dbReference type="GO" id="GO:0004252">
    <property type="term" value="F:serine-type endopeptidase activity"/>
    <property type="evidence" value="ECO:0007669"/>
    <property type="project" value="InterPro"/>
</dbReference>
<keyword evidence="7" id="KW-0472">Membrane</keyword>
<dbReference type="RefSeq" id="WP_083339682.1">
    <property type="nucleotide sequence ID" value="NZ_CP018863.1"/>
</dbReference>
<name>A0A1H1CQ73_9MICC</name>
<dbReference type="PROSITE" id="PS00761">
    <property type="entry name" value="SPASE_I_3"/>
    <property type="match status" value="1"/>
</dbReference>
<dbReference type="InterPro" id="IPR019758">
    <property type="entry name" value="Pept_S26A_signal_pept_1_CS"/>
</dbReference>
<evidence type="ECO:0000256" key="7">
    <source>
        <dbReference type="RuleBase" id="RU362042"/>
    </source>
</evidence>
<evidence type="ECO:0000256" key="3">
    <source>
        <dbReference type="ARBA" id="ARBA00009370"/>
    </source>
</evidence>
<dbReference type="GO" id="GO:0006465">
    <property type="term" value="P:signal peptide processing"/>
    <property type="evidence" value="ECO:0007669"/>
    <property type="project" value="InterPro"/>
</dbReference>
<evidence type="ECO:0000256" key="1">
    <source>
        <dbReference type="ARBA" id="ARBA00000677"/>
    </source>
</evidence>
<keyword evidence="5 7" id="KW-0378">Hydrolase</keyword>
<dbReference type="InterPro" id="IPR019533">
    <property type="entry name" value="Peptidase_S26"/>
</dbReference>
<dbReference type="SUPFAM" id="SSF51306">
    <property type="entry name" value="LexA/Signal peptidase"/>
    <property type="match status" value="1"/>
</dbReference>
<feature type="domain" description="Peptidase S26" evidence="8">
    <location>
        <begin position="24"/>
        <end position="169"/>
    </location>
</feature>
<feature type="transmembrane region" description="Helical" evidence="7">
    <location>
        <begin position="23"/>
        <end position="41"/>
    </location>
</feature>
<evidence type="ECO:0000256" key="6">
    <source>
        <dbReference type="PIRSR" id="PIRSR600223-1"/>
    </source>
</evidence>
<feature type="active site" evidence="6">
    <location>
        <position position="92"/>
    </location>
</feature>
<dbReference type="PRINTS" id="PR00727">
    <property type="entry name" value="LEADERPTASE"/>
</dbReference>
<dbReference type="PANTHER" id="PTHR43390">
    <property type="entry name" value="SIGNAL PEPTIDASE I"/>
    <property type="match status" value="1"/>
</dbReference>